<evidence type="ECO:0000313" key="2">
    <source>
        <dbReference type="EMBL" id="PON72119.1"/>
    </source>
</evidence>
<sequence>PFSPLPSFSSNPSSSLATTSCILSRHVHATCAPPCPSYTPKKSNLLPPLTANPTSALTASSISLLLPITETTPYSPSRVSLDKMMPSFPDDDDGGNGGEDDNETVIFNGSSIFVDA</sequence>
<gene>
    <name evidence="2" type="ORF">PanWU01x14_069610</name>
</gene>
<name>A0A2P5DFP8_PARAD</name>
<proteinExistence type="predicted"/>
<dbReference type="Proteomes" id="UP000237105">
    <property type="component" value="Unassembled WGS sequence"/>
</dbReference>
<keyword evidence="3" id="KW-1185">Reference proteome</keyword>
<dbReference type="OrthoDB" id="10405087at2759"/>
<organism evidence="2 3">
    <name type="scientific">Parasponia andersonii</name>
    <name type="common">Sponia andersonii</name>
    <dbReference type="NCBI Taxonomy" id="3476"/>
    <lineage>
        <taxon>Eukaryota</taxon>
        <taxon>Viridiplantae</taxon>
        <taxon>Streptophyta</taxon>
        <taxon>Embryophyta</taxon>
        <taxon>Tracheophyta</taxon>
        <taxon>Spermatophyta</taxon>
        <taxon>Magnoliopsida</taxon>
        <taxon>eudicotyledons</taxon>
        <taxon>Gunneridae</taxon>
        <taxon>Pentapetalae</taxon>
        <taxon>rosids</taxon>
        <taxon>fabids</taxon>
        <taxon>Rosales</taxon>
        <taxon>Cannabaceae</taxon>
        <taxon>Parasponia</taxon>
    </lineage>
</organism>
<feature type="compositionally biased region" description="Acidic residues" evidence="1">
    <location>
        <begin position="89"/>
        <end position="103"/>
    </location>
</feature>
<evidence type="ECO:0000313" key="3">
    <source>
        <dbReference type="Proteomes" id="UP000237105"/>
    </source>
</evidence>
<protein>
    <submittedName>
        <fullName evidence="2">Uncharacterized protein</fullName>
    </submittedName>
</protein>
<reference evidence="3" key="1">
    <citation type="submission" date="2016-06" db="EMBL/GenBank/DDBJ databases">
        <title>Parallel loss of symbiosis genes in relatives of nitrogen-fixing non-legume Parasponia.</title>
        <authorList>
            <person name="Van Velzen R."/>
            <person name="Holmer R."/>
            <person name="Bu F."/>
            <person name="Rutten L."/>
            <person name="Van Zeijl A."/>
            <person name="Liu W."/>
            <person name="Santuari L."/>
            <person name="Cao Q."/>
            <person name="Sharma T."/>
            <person name="Shen D."/>
            <person name="Roswanjaya Y."/>
            <person name="Wardhani T."/>
            <person name="Kalhor M.S."/>
            <person name="Jansen J."/>
            <person name="Van den Hoogen J."/>
            <person name="Gungor B."/>
            <person name="Hartog M."/>
            <person name="Hontelez J."/>
            <person name="Verver J."/>
            <person name="Yang W.-C."/>
            <person name="Schijlen E."/>
            <person name="Repin R."/>
            <person name="Schilthuizen M."/>
            <person name="Schranz E."/>
            <person name="Heidstra R."/>
            <person name="Miyata K."/>
            <person name="Fedorova E."/>
            <person name="Kohlen W."/>
            <person name="Bisseling T."/>
            <person name="Smit S."/>
            <person name="Geurts R."/>
        </authorList>
    </citation>
    <scope>NUCLEOTIDE SEQUENCE [LARGE SCALE GENOMIC DNA]</scope>
    <source>
        <strain evidence="3">cv. WU1-14</strain>
    </source>
</reference>
<feature type="compositionally biased region" description="Polar residues" evidence="1">
    <location>
        <begin position="105"/>
        <end position="116"/>
    </location>
</feature>
<dbReference type="EMBL" id="JXTB01000041">
    <property type="protein sequence ID" value="PON72119.1"/>
    <property type="molecule type" value="Genomic_DNA"/>
</dbReference>
<dbReference type="AlphaFoldDB" id="A0A2P5DFP8"/>
<accession>A0A2P5DFP8</accession>
<comment type="caution">
    <text evidence="2">The sequence shown here is derived from an EMBL/GenBank/DDBJ whole genome shotgun (WGS) entry which is preliminary data.</text>
</comment>
<evidence type="ECO:0000256" key="1">
    <source>
        <dbReference type="SAM" id="MobiDB-lite"/>
    </source>
</evidence>
<feature type="non-terminal residue" evidence="2">
    <location>
        <position position="1"/>
    </location>
</feature>
<feature type="region of interest" description="Disordered" evidence="1">
    <location>
        <begin position="75"/>
        <end position="116"/>
    </location>
</feature>